<dbReference type="GO" id="GO:0008273">
    <property type="term" value="F:calcium, potassium:sodium antiporter activity"/>
    <property type="evidence" value="ECO:0007669"/>
    <property type="project" value="TreeGrafter"/>
</dbReference>
<dbReference type="GO" id="GO:0005886">
    <property type="term" value="C:plasma membrane"/>
    <property type="evidence" value="ECO:0007669"/>
    <property type="project" value="TreeGrafter"/>
</dbReference>
<organism evidence="7 8">
    <name type="scientific">Maliponia aquimaris</name>
    <dbReference type="NCBI Taxonomy" id="1673631"/>
    <lineage>
        <taxon>Bacteria</taxon>
        <taxon>Pseudomonadati</taxon>
        <taxon>Pseudomonadota</taxon>
        <taxon>Alphaproteobacteria</taxon>
        <taxon>Rhodobacterales</taxon>
        <taxon>Paracoccaceae</taxon>
        <taxon>Maliponia</taxon>
    </lineage>
</organism>
<sequence>MTEIWLPLLGGLVFLVLGGDLLVRGAVQVASRLGVSPLVIGLTLVGFGTSTPELVTSVQAALIGAPGIAFGNIVGSNLANILLIVGVSALLFPIAVSSAALRRDGMVMIAVAVIFAVVAALMPMQRWVGAVFVLALAGYIYTAFRQERQTTAPADHGAVYDKSAAVQAVDPATVPVAEAQGSLLKPLLITLAGLVLVILGGTLLVNGAVTLARSFGISETVIGLTIVAIGTSLPELVTSVMAALRRQADVAFGNIVGSNIYNILGIGGATALIAPSEVPAEIVSFDNLVMVGVSLLLVLFAWTGLRIARWEGAALLAGYIAYVYIIWP</sequence>
<evidence type="ECO:0000256" key="1">
    <source>
        <dbReference type="ARBA" id="ARBA00004141"/>
    </source>
</evidence>
<evidence type="ECO:0000256" key="5">
    <source>
        <dbReference type="SAM" id="Phobius"/>
    </source>
</evidence>
<evidence type="ECO:0000256" key="2">
    <source>
        <dbReference type="ARBA" id="ARBA00022692"/>
    </source>
</evidence>
<dbReference type="NCBIfam" id="TIGR00367">
    <property type="entry name" value="calcium/sodium antiporter"/>
    <property type="match status" value="1"/>
</dbReference>
<evidence type="ECO:0000256" key="4">
    <source>
        <dbReference type="ARBA" id="ARBA00023136"/>
    </source>
</evidence>
<evidence type="ECO:0000256" key="3">
    <source>
        <dbReference type="ARBA" id="ARBA00022989"/>
    </source>
</evidence>
<comment type="subcellular location">
    <subcellularLocation>
        <location evidence="1">Membrane</location>
        <topology evidence="1">Multi-pass membrane protein</topology>
    </subcellularLocation>
</comment>
<dbReference type="GO" id="GO:0006874">
    <property type="term" value="P:intracellular calcium ion homeostasis"/>
    <property type="evidence" value="ECO:0007669"/>
    <property type="project" value="TreeGrafter"/>
</dbReference>
<dbReference type="Gene3D" id="6.10.280.80">
    <property type="entry name" value="NCX, peripheral helical region"/>
    <property type="match status" value="1"/>
</dbReference>
<dbReference type="AlphaFoldDB" id="A0A238KK72"/>
<feature type="domain" description="Sodium/calcium exchanger membrane region" evidence="6">
    <location>
        <begin position="6"/>
        <end position="144"/>
    </location>
</feature>
<protein>
    <submittedName>
        <fullName evidence="7">Inner membrane protein YrbG</fullName>
    </submittedName>
</protein>
<dbReference type="Pfam" id="PF01699">
    <property type="entry name" value="Na_Ca_ex"/>
    <property type="match status" value="2"/>
</dbReference>
<dbReference type="InterPro" id="IPR004481">
    <property type="entry name" value="K/Na/Ca-exchanger"/>
</dbReference>
<keyword evidence="8" id="KW-1185">Reference proteome</keyword>
<dbReference type="OrthoDB" id="9794225at2"/>
<keyword evidence="2 5" id="KW-0812">Transmembrane</keyword>
<feature type="transmembrane region" description="Helical" evidence="5">
    <location>
        <begin position="127"/>
        <end position="144"/>
    </location>
</feature>
<gene>
    <name evidence="7" type="primary">yrbG_2</name>
    <name evidence="7" type="ORF">MAA8898_02742</name>
</gene>
<accession>A0A238KK72</accession>
<name>A0A238KK72_9RHOB</name>
<feature type="domain" description="Sodium/calcium exchanger membrane region" evidence="6">
    <location>
        <begin position="187"/>
        <end position="327"/>
    </location>
</feature>
<feature type="transmembrane region" description="Helical" evidence="5">
    <location>
        <begin position="282"/>
        <end position="303"/>
    </location>
</feature>
<dbReference type="Gene3D" id="1.20.1420.30">
    <property type="entry name" value="NCX, central ion-binding region"/>
    <property type="match status" value="1"/>
</dbReference>
<evidence type="ECO:0000259" key="6">
    <source>
        <dbReference type="Pfam" id="PF01699"/>
    </source>
</evidence>
<keyword evidence="4 5" id="KW-0472">Membrane</keyword>
<evidence type="ECO:0000313" key="7">
    <source>
        <dbReference type="EMBL" id="SMX43108.1"/>
    </source>
</evidence>
<dbReference type="InterPro" id="IPR044880">
    <property type="entry name" value="NCX_ion-bd_dom_sf"/>
</dbReference>
<dbReference type="PANTHER" id="PTHR10846:SF8">
    <property type="entry name" value="INNER MEMBRANE PROTEIN YRBG"/>
    <property type="match status" value="1"/>
</dbReference>
<feature type="transmembrane region" description="Helical" evidence="5">
    <location>
        <begin position="187"/>
        <end position="209"/>
    </location>
</feature>
<dbReference type="Proteomes" id="UP000207598">
    <property type="component" value="Unassembled WGS sequence"/>
</dbReference>
<dbReference type="EMBL" id="FXYF01000007">
    <property type="protein sequence ID" value="SMX43108.1"/>
    <property type="molecule type" value="Genomic_DNA"/>
</dbReference>
<feature type="transmembrane region" description="Helical" evidence="5">
    <location>
        <begin position="105"/>
        <end position="121"/>
    </location>
</feature>
<dbReference type="InterPro" id="IPR004837">
    <property type="entry name" value="NaCa_Exmemb"/>
</dbReference>
<feature type="transmembrane region" description="Helical" evidence="5">
    <location>
        <begin position="221"/>
        <end position="244"/>
    </location>
</feature>
<feature type="transmembrane region" description="Helical" evidence="5">
    <location>
        <begin position="78"/>
        <end position="96"/>
    </location>
</feature>
<keyword evidence="3 5" id="KW-1133">Transmembrane helix</keyword>
<dbReference type="RefSeq" id="WP_094021568.1">
    <property type="nucleotide sequence ID" value="NZ_FXYF01000007.1"/>
</dbReference>
<dbReference type="PANTHER" id="PTHR10846">
    <property type="entry name" value="SODIUM/POTASSIUM/CALCIUM EXCHANGER"/>
    <property type="match status" value="1"/>
</dbReference>
<proteinExistence type="predicted"/>
<feature type="transmembrane region" description="Helical" evidence="5">
    <location>
        <begin position="310"/>
        <end position="327"/>
    </location>
</feature>
<dbReference type="GO" id="GO:0005262">
    <property type="term" value="F:calcium channel activity"/>
    <property type="evidence" value="ECO:0007669"/>
    <property type="project" value="TreeGrafter"/>
</dbReference>
<evidence type="ECO:0000313" key="8">
    <source>
        <dbReference type="Proteomes" id="UP000207598"/>
    </source>
</evidence>
<feature type="transmembrane region" description="Helical" evidence="5">
    <location>
        <begin position="256"/>
        <end position="276"/>
    </location>
</feature>
<reference evidence="7 8" key="1">
    <citation type="submission" date="2017-05" db="EMBL/GenBank/DDBJ databases">
        <authorList>
            <person name="Song R."/>
            <person name="Chenine A.L."/>
            <person name="Ruprecht R.M."/>
        </authorList>
    </citation>
    <scope>NUCLEOTIDE SEQUENCE [LARGE SCALE GENOMIC DNA]</scope>
    <source>
        <strain evidence="7 8">CECT 8898</strain>
    </source>
</reference>